<evidence type="ECO:0000256" key="3">
    <source>
        <dbReference type="ARBA" id="ARBA00022837"/>
    </source>
</evidence>
<dbReference type="SUPFAM" id="SSF49899">
    <property type="entry name" value="Concanavalin A-like lectins/glucanases"/>
    <property type="match status" value="1"/>
</dbReference>
<evidence type="ECO:0000313" key="9">
    <source>
        <dbReference type="Proteomes" id="UP001153292"/>
    </source>
</evidence>
<dbReference type="SMART" id="SM00159">
    <property type="entry name" value="PTX"/>
    <property type="match status" value="1"/>
</dbReference>
<evidence type="ECO:0000313" key="8">
    <source>
        <dbReference type="EMBL" id="CAH2985614.1"/>
    </source>
</evidence>
<evidence type="ECO:0000256" key="1">
    <source>
        <dbReference type="ARBA" id="ARBA00001913"/>
    </source>
</evidence>
<organism evidence="8 9">
    <name type="scientific">Chilo suppressalis</name>
    <name type="common">Asiatic rice borer moth</name>
    <dbReference type="NCBI Taxonomy" id="168631"/>
    <lineage>
        <taxon>Eukaryota</taxon>
        <taxon>Metazoa</taxon>
        <taxon>Ecdysozoa</taxon>
        <taxon>Arthropoda</taxon>
        <taxon>Hexapoda</taxon>
        <taxon>Insecta</taxon>
        <taxon>Pterygota</taxon>
        <taxon>Neoptera</taxon>
        <taxon>Endopterygota</taxon>
        <taxon>Lepidoptera</taxon>
        <taxon>Glossata</taxon>
        <taxon>Ditrysia</taxon>
        <taxon>Pyraloidea</taxon>
        <taxon>Crambidae</taxon>
        <taxon>Crambinae</taxon>
        <taxon>Chilo</taxon>
    </lineage>
</organism>
<dbReference type="Gene3D" id="2.60.120.200">
    <property type="match status" value="1"/>
</dbReference>
<accession>A0ABN8L880</accession>
<dbReference type="InterPro" id="IPR013320">
    <property type="entry name" value="ConA-like_dom_sf"/>
</dbReference>
<feature type="chain" id="PRO_5046026549" description="Pentraxin (PTX) domain-containing protein" evidence="6">
    <location>
        <begin position="19"/>
        <end position="878"/>
    </location>
</feature>
<reference evidence="8" key="1">
    <citation type="submission" date="2021-12" db="EMBL/GenBank/DDBJ databases">
        <authorList>
            <person name="King R."/>
        </authorList>
    </citation>
    <scope>NUCLEOTIDE SEQUENCE</scope>
</reference>
<dbReference type="InterPro" id="IPR051360">
    <property type="entry name" value="Neuronal_Pentraxin_Related"/>
</dbReference>
<evidence type="ECO:0000256" key="2">
    <source>
        <dbReference type="ARBA" id="ARBA00022723"/>
    </source>
</evidence>
<comment type="cofactor">
    <cofactor evidence="1">
        <name>Ca(2+)</name>
        <dbReference type="ChEBI" id="CHEBI:29108"/>
    </cofactor>
</comment>
<keyword evidence="6" id="KW-0732">Signal</keyword>
<feature type="signal peptide" evidence="6">
    <location>
        <begin position="1"/>
        <end position="18"/>
    </location>
</feature>
<keyword evidence="9" id="KW-1185">Reference proteome</keyword>
<evidence type="ECO:0000259" key="7">
    <source>
        <dbReference type="SMART" id="SM00159"/>
    </source>
</evidence>
<keyword evidence="5" id="KW-0325">Glycoprotein</keyword>
<dbReference type="InterPro" id="IPR001759">
    <property type="entry name" value="PTX_dom"/>
</dbReference>
<dbReference type="Pfam" id="PF00354">
    <property type="entry name" value="Pentaxin"/>
    <property type="match status" value="1"/>
</dbReference>
<keyword evidence="3" id="KW-0106">Calcium</keyword>
<evidence type="ECO:0000256" key="5">
    <source>
        <dbReference type="ARBA" id="ARBA00023180"/>
    </source>
</evidence>
<evidence type="ECO:0000256" key="6">
    <source>
        <dbReference type="SAM" id="SignalP"/>
    </source>
</evidence>
<gene>
    <name evidence="8" type="ORF">CHILSU_LOCUS5425</name>
</gene>
<keyword evidence="2" id="KW-0479">Metal-binding</keyword>
<sequence>MNWSFLVIVLTLLTIISAINRPVYKVVLTQKGYTQFLQYDIETPPLREFTFCTWIRTYDLGADQSIFTYVANGNSRALRLWLDSGGKFLTFSIEGKVTSKIPVDVTKDVWRHMCLSYQSDYGAWAVYIDAKLSLCESTRKLYGYVLPGGGSVIIGYGTTDNGESSGFEGEMFGANMLLASTVERNNSIILDHYNQQSSHKNKRIKDSDRTINYVVFSDLQTDEIHNNFEKTVTPPFMNKSKSYIKINTLHSSVSHDVGLEHTTTKFQPFDLSNENEFSDFPSHERVVYTTEKNMNIFWNTLNDPGKENHFKINKFEVPRNQMSFSGTKDVATISEYETPPPPPPKSKSFYTITNNNNFGGDNNNFKKYFRKKGSGILPNAETPPPPQKDNKVYGQWTSSKFAGSVLNYLKSINFHNRDKKVTGTIPLLKTSDSYPYASDFKVTKIKPSVQFHRRNFIDNKIRIHKRGVPKLPEINVQIIEDGLRADILRMHAITEPRNVEVTSRGESQKHMENRFYRNVDGQPSSAENSGSVEDIYKPRPRPFSTMINTVKKNKMMSDLEVYKNNNLMTILPFLKSLEYFVEDPQIEIQPKDNVERSSDMYSKSLSNGNKWHNIKSYNNDYTPRHINIGSTDGSSDIDIKIAEANKKHPSLRLKYKHEKRKDKLTNDDETMIKGRELATRVSNQSSPSQESISIIKYNHGYLPSHATKDKMTGKLKSATKVNSKYNRINDKGNFNKQVKLGNALNERQVIGSGEEQKKLSFVGGNERVPDIHRYRSDIDDENTNVPSSLKPKTCRYAKSEGRPLYIQQDESIIVSHIESPVRKKNIATEFIRLNYNQCSLEGSSYEKSYLLFIDWRKTPVRLFGGAQPKRTTDLCGFF</sequence>
<name>A0ABN8L880_CHISP</name>
<dbReference type="PANTHER" id="PTHR19277">
    <property type="entry name" value="PENTRAXIN"/>
    <property type="match status" value="1"/>
</dbReference>
<feature type="domain" description="Pentraxin (PTX)" evidence="7">
    <location>
        <begin position="20"/>
        <end position="211"/>
    </location>
</feature>
<keyword evidence="4" id="KW-1015">Disulfide bond</keyword>
<proteinExistence type="predicted"/>
<evidence type="ECO:0000256" key="4">
    <source>
        <dbReference type="ARBA" id="ARBA00023157"/>
    </source>
</evidence>
<dbReference type="Proteomes" id="UP001153292">
    <property type="component" value="Chromosome 2"/>
</dbReference>
<dbReference type="EMBL" id="OU963895">
    <property type="protein sequence ID" value="CAH2985614.1"/>
    <property type="molecule type" value="Genomic_DNA"/>
</dbReference>
<protein>
    <recommendedName>
        <fullName evidence="7">Pentraxin (PTX) domain-containing protein</fullName>
    </recommendedName>
</protein>
<dbReference type="PANTHER" id="PTHR19277:SF125">
    <property type="entry name" value="B6"/>
    <property type="match status" value="1"/>
</dbReference>